<evidence type="ECO:0000256" key="1">
    <source>
        <dbReference type="SAM" id="Phobius"/>
    </source>
</evidence>
<sequence>MLTNKFPKVFWLSLLAAIFMIISVLLFIPSVIYVGKSKQIQHYNFSDINFIVLITLEIIFIALLTYHLISSLIRDLKNKSWAQEKTTRLKTIMFYTVSFTILVVLVISSLLTQFGFINWEQNLKPLGIITKNADGTQTHSIFAEPILQQAKKVNDSYKYSLLSLVFVYFFIIFAILVAKISLMIKSARDTKKQNNPEQVKENV</sequence>
<gene>
    <name evidence="2" type="ORF">NPA09_01955</name>
</gene>
<keyword evidence="1" id="KW-0812">Transmembrane</keyword>
<proteinExistence type="predicted"/>
<keyword evidence="3" id="KW-1185">Reference proteome</keyword>
<feature type="transmembrane region" description="Helical" evidence="1">
    <location>
        <begin position="94"/>
        <end position="117"/>
    </location>
</feature>
<keyword evidence="1" id="KW-0472">Membrane</keyword>
<organism evidence="2 3">
    <name type="scientific">Mycoplasmopsis equigenitalium</name>
    <dbReference type="NCBI Taxonomy" id="114883"/>
    <lineage>
        <taxon>Bacteria</taxon>
        <taxon>Bacillati</taxon>
        <taxon>Mycoplasmatota</taxon>
        <taxon>Mycoplasmoidales</taxon>
        <taxon>Metamycoplasmataceae</taxon>
        <taxon>Mycoplasmopsis</taxon>
    </lineage>
</organism>
<keyword evidence="1" id="KW-1133">Transmembrane helix</keyword>
<accession>A0ABY5J058</accession>
<reference evidence="2" key="1">
    <citation type="submission" date="2022-07" db="EMBL/GenBank/DDBJ databases">
        <title>Complete genome of Mycoplasma equigenitalium type strain T37.</title>
        <authorList>
            <person name="Spergser J."/>
        </authorList>
    </citation>
    <scope>NUCLEOTIDE SEQUENCE</scope>
    <source>
        <strain evidence="2">T37</strain>
    </source>
</reference>
<feature type="transmembrane region" description="Helical" evidence="1">
    <location>
        <begin position="161"/>
        <end position="182"/>
    </location>
</feature>
<evidence type="ECO:0000313" key="3">
    <source>
        <dbReference type="Proteomes" id="UP001059576"/>
    </source>
</evidence>
<name>A0ABY5J058_9BACT</name>
<feature type="transmembrane region" description="Helical" evidence="1">
    <location>
        <begin position="9"/>
        <end position="28"/>
    </location>
</feature>
<dbReference type="Proteomes" id="UP001059576">
    <property type="component" value="Chromosome"/>
</dbReference>
<dbReference type="Gene3D" id="1.20.1070.10">
    <property type="entry name" value="Rhodopsin 7-helix transmembrane proteins"/>
    <property type="match status" value="1"/>
</dbReference>
<dbReference type="EMBL" id="CP101808">
    <property type="protein sequence ID" value="UUD36665.1"/>
    <property type="molecule type" value="Genomic_DNA"/>
</dbReference>
<feature type="transmembrane region" description="Helical" evidence="1">
    <location>
        <begin position="48"/>
        <end position="73"/>
    </location>
</feature>
<protein>
    <submittedName>
        <fullName evidence="2">Uncharacterized protein</fullName>
    </submittedName>
</protein>
<evidence type="ECO:0000313" key="2">
    <source>
        <dbReference type="EMBL" id="UUD36665.1"/>
    </source>
</evidence>
<dbReference type="RefSeq" id="WP_129721683.1">
    <property type="nucleotide sequence ID" value="NZ_CP101808.1"/>
</dbReference>